<evidence type="ECO:0000313" key="2">
    <source>
        <dbReference type="Proteomes" id="UP000238390"/>
    </source>
</evidence>
<organism evidence="1 2">
    <name type="scientific">Pseudomonas paraeruginosa</name>
    <dbReference type="NCBI Taxonomy" id="2994495"/>
    <lineage>
        <taxon>Bacteria</taxon>
        <taxon>Pseudomonadati</taxon>
        <taxon>Pseudomonadota</taxon>
        <taxon>Gammaproteobacteria</taxon>
        <taxon>Pseudomonadales</taxon>
        <taxon>Pseudomonadaceae</taxon>
        <taxon>Pseudomonas</taxon>
    </lineage>
</organism>
<dbReference type="EMBL" id="CP027169">
    <property type="protein sequence ID" value="AVK07232.1"/>
    <property type="molecule type" value="Genomic_DNA"/>
</dbReference>
<name>A0A2R3IZ84_9PSED</name>
<dbReference type="Proteomes" id="UP000238390">
    <property type="component" value="Chromosome"/>
</dbReference>
<protein>
    <submittedName>
        <fullName evidence="1">Uncharacterized protein</fullName>
    </submittedName>
</protein>
<sequence>MLLERVGKTAVLPEIPVRALRTDLRPRRDHRHDEGCAGVPSTPAFNAYLTAATPQS</sequence>
<dbReference type="AlphaFoldDB" id="A0A2R3IZ84"/>
<keyword evidence="2" id="KW-1185">Reference proteome</keyword>
<evidence type="ECO:0000313" key="1">
    <source>
        <dbReference type="EMBL" id="AVK07232.1"/>
    </source>
</evidence>
<proteinExistence type="predicted"/>
<gene>
    <name evidence="1" type="ORF">CSB93_5163</name>
</gene>
<accession>A0A2R3IZ84</accession>
<reference evidence="1 2" key="1">
    <citation type="submission" date="2018-02" db="EMBL/GenBank/DDBJ databases">
        <title>FDA/CDC Antimicrobial Resistant Isolate Bank Genome Sequencing.</title>
        <authorList>
            <person name="Benahmed F.H."/>
            <person name="Lutgring J.D."/>
            <person name="Yoo B."/>
            <person name="Machado M."/>
            <person name="Brown A."/>
            <person name="McAllister G."/>
            <person name="Perry A."/>
            <person name="Halpin A.L."/>
            <person name="Vavikolanu K."/>
            <person name="Ott S."/>
            <person name="Zhao X."/>
            <person name="Tallon L.J."/>
            <person name="Sadzewicz L."/>
            <person name="Aluvathingal J."/>
            <person name="Nadendla S."/>
            <person name="Voskania-kordi A."/>
            <person name="Simonyan V."/>
            <person name="Patel J."/>
            <person name="Shawar R.M."/>
        </authorList>
    </citation>
    <scope>NUCLEOTIDE SEQUENCE [LARGE SCALE GENOMIC DNA]</scope>
    <source>
        <strain evidence="1 2">AR_0356</strain>
    </source>
</reference>